<sequence>MRRPLRIIGILVVVLVVAFFALRTFTKSNSPEAVAEVRQNGVSIRVDYCRPYKKGRVIFGGLVPYEKVWRTGANEATLIHLDQDVTIVGKPLKAGTYSLWSIPYKGGWVMVFNGETGQWGTQYDSSKDVLRVLVTNRKRNPPLEQFTIDFQPQAGGADMRLAWDDTEAVVPFRNQ</sequence>
<feature type="transmembrane region" description="Helical" evidence="1">
    <location>
        <begin position="7"/>
        <end position="25"/>
    </location>
</feature>
<evidence type="ECO:0000256" key="1">
    <source>
        <dbReference type="SAM" id="Phobius"/>
    </source>
</evidence>
<dbReference type="AlphaFoldDB" id="A0A418MI92"/>
<dbReference type="RefSeq" id="WP_119665936.1">
    <property type="nucleotide sequence ID" value="NZ_QXED01000001.1"/>
</dbReference>
<dbReference type="OrthoDB" id="195456at2"/>
<keyword evidence="1" id="KW-0812">Transmembrane</keyword>
<keyword evidence="3" id="KW-1185">Reference proteome</keyword>
<dbReference type="Proteomes" id="UP000283523">
    <property type="component" value="Unassembled WGS sequence"/>
</dbReference>
<proteinExistence type="predicted"/>
<dbReference type="Pfam" id="PF11138">
    <property type="entry name" value="DUF2911"/>
    <property type="match status" value="1"/>
</dbReference>
<protein>
    <submittedName>
        <fullName evidence="2">DUF2911 domain-containing protein</fullName>
    </submittedName>
</protein>
<reference evidence="2 3" key="1">
    <citation type="submission" date="2018-08" db="EMBL/GenBank/DDBJ databases">
        <title>Fibrisoma montanum sp. nov., isolated from Danxia mountain soil.</title>
        <authorList>
            <person name="Huang Y."/>
        </authorList>
    </citation>
    <scope>NUCLEOTIDE SEQUENCE [LARGE SCALE GENOMIC DNA]</scope>
    <source>
        <strain evidence="2 3">HYT19</strain>
    </source>
</reference>
<keyword evidence="1" id="KW-1133">Transmembrane helix</keyword>
<accession>A0A418MI92</accession>
<keyword evidence="1" id="KW-0472">Membrane</keyword>
<dbReference type="InterPro" id="IPR021314">
    <property type="entry name" value="DUF2911"/>
</dbReference>
<evidence type="ECO:0000313" key="3">
    <source>
        <dbReference type="Proteomes" id="UP000283523"/>
    </source>
</evidence>
<gene>
    <name evidence="2" type="ORF">DYU11_01845</name>
</gene>
<comment type="caution">
    <text evidence="2">The sequence shown here is derived from an EMBL/GenBank/DDBJ whole genome shotgun (WGS) entry which is preliminary data.</text>
</comment>
<evidence type="ECO:0000313" key="2">
    <source>
        <dbReference type="EMBL" id="RIV27083.1"/>
    </source>
</evidence>
<dbReference type="EMBL" id="QXED01000001">
    <property type="protein sequence ID" value="RIV27083.1"/>
    <property type="molecule type" value="Genomic_DNA"/>
</dbReference>
<organism evidence="2 3">
    <name type="scientific">Fibrisoma montanum</name>
    <dbReference type="NCBI Taxonomy" id="2305895"/>
    <lineage>
        <taxon>Bacteria</taxon>
        <taxon>Pseudomonadati</taxon>
        <taxon>Bacteroidota</taxon>
        <taxon>Cytophagia</taxon>
        <taxon>Cytophagales</taxon>
        <taxon>Spirosomataceae</taxon>
        <taxon>Fibrisoma</taxon>
    </lineage>
</organism>
<name>A0A418MI92_9BACT</name>